<feature type="domain" description="Thioredoxin" evidence="6">
    <location>
        <begin position="26"/>
        <end position="193"/>
    </location>
</feature>
<comment type="similarity">
    <text evidence="1">Belongs to the SCO1/2 family.</text>
</comment>
<evidence type="ECO:0000256" key="5">
    <source>
        <dbReference type="SAM" id="SignalP"/>
    </source>
</evidence>
<evidence type="ECO:0000256" key="2">
    <source>
        <dbReference type="ARBA" id="ARBA00023008"/>
    </source>
</evidence>
<evidence type="ECO:0000313" key="7">
    <source>
        <dbReference type="EMBL" id="SFQ02591.1"/>
    </source>
</evidence>
<dbReference type="SUPFAM" id="SSF52833">
    <property type="entry name" value="Thioredoxin-like"/>
    <property type="match status" value="1"/>
</dbReference>
<dbReference type="InterPro" id="IPR036249">
    <property type="entry name" value="Thioredoxin-like_sf"/>
</dbReference>
<dbReference type="Gene3D" id="3.40.30.10">
    <property type="entry name" value="Glutaredoxin"/>
    <property type="match status" value="1"/>
</dbReference>
<dbReference type="EMBL" id="FOXU01000001">
    <property type="protein sequence ID" value="SFQ02591.1"/>
    <property type="molecule type" value="Genomic_DNA"/>
</dbReference>
<evidence type="ECO:0000259" key="6">
    <source>
        <dbReference type="PROSITE" id="PS51352"/>
    </source>
</evidence>
<dbReference type="RefSeq" id="WP_093534172.1">
    <property type="nucleotide sequence ID" value="NZ_CP183885.1"/>
</dbReference>
<protein>
    <submittedName>
        <fullName evidence="7">Protein SCO1/2</fullName>
    </submittedName>
</protein>
<organism evidence="7 8">
    <name type="scientific">Psychrobacillus psychrotolerans</name>
    <dbReference type="NCBI Taxonomy" id="126156"/>
    <lineage>
        <taxon>Bacteria</taxon>
        <taxon>Bacillati</taxon>
        <taxon>Bacillota</taxon>
        <taxon>Bacilli</taxon>
        <taxon>Bacillales</taxon>
        <taxon>Bacillaceae</taxon>
        <taxon>Psychrobacillus</taxon>
    </lineage>
</organism>
<feature type="binding site" evidence="3">
    <location>
        <position position="68"/>
    </location>
    <ligand>
        <name>Cu cation</name>
        <dbReference type="ChEBI" id="CHEBI:23378"/>
    </ligand>
</feature>
<gene>
    <name evidence="7" type="ORF">SAMN05421670_0672</name>
</gene>
<feature type="signal peptide" evidence="5">
    <location>
        <begin position="1"/>
        <end position="26"/>
    </location>
</feature>
<feature type="binding site" evidence="3">
    <location>
        <position position="156"/>
    </location>
    <ligand>
        <name>Cu cation</name>
        <dbReference type="ChEBI" id="CHEBI:23378"/>
    </ligand>
</feature>
<keyword evidence="4" id="KW-1015">Disulfide bond</keyword>
<feature type="binding site" evidence="3">
    <location>
        <position position="64"/>
    </location>
    <ligand>
        <name>Cu cation</name>
        <dbReference type="ChEBI" id="CHEBI:23378"/>
    </ligand>
</feature>
<accession>A0A1I5V569</accession>
<keyword evidence="2 3" id="KW-0186">Copper</keyword>
<dbReference type="AlphaFoldDB" id="A0A1I5V569"/>
<evidence type="ECO:0000256" key="4">
    <source>
        <dbReference type="PIRSR" id="PIRSR603782-2"/>
    </source>
</evidence>
<dbReference type="CDD" id="cd02968">
    <property type="entry name" value="SCO"/>
    <property type="match status" value="1"/>
</dbReference>
<name>A0A1I5V569_9BACI</name>
<evidence type="ECO:0000256" key="3">
    <source>
        <dbReference type="PIRSR" id="PIRSR603782-1"/>
    </source>
</evidence>
<keyword evidence="3" id="KW-0479">Metal-binding</keyword>
<sequence length="196" mass="22026">MKKLFILLCISAIVLVGCGSSGNFEAQTNWEVSEFDYDNQRGETVSLEDLKGTVWLSTFIFTDCETVCPPMTYNMSDIQAMLSEKGIEDYKIVAFSVDPEVDTPEKLQEYIANYDVIDESKWELLTGYTQEHISGFAADSFKTLVRDDPNTNQVIHGTSFYLVDQNGIVVKNYSGNTDVPKEEIVIDVETLIEDGK</sequence>
<evidence type="ECO:0000256" key="1">
    <source>
        <dbReference type="ARBA" id="ARBA00010996"/>
    </source>
</evidence>
<proteinExistence type="inferred from homology"/>
<dbReference type="Proteomes" id="UP000198734">
    <property type="component" value="Unassembled WGS sequence"/>
</dbReference>
<feature type="chain" id="PRO_5011653548" evidence="5">
    <location>
        <begin position="27"/>
        <end position="196"/>
    </location>
</feature>
<dbReference type="PROSITE" id="PS51257">
    <property type="entry name" value="PROKAR_LIPOPROTEIN"/>
    <property type="match status" value="1"/>
</dbReference>
<dbReference type="OrthoDB" id="9811998at2"/>
<keyword evidence="5" id="KW-0732">Signal</keyword>
<dbReference type="Pfam" id="PF02630">
    <property type="entry name" value="SCO1-SenC"/>
    <property type="match status" value="1"/>
</dbReference>
<dbReference type="STRING" id="126156.SAMN05421670_0672"/>
<reference evidence="8" key="1">
    <citation type="submission" date="2016-10" db="EMBL/GenBank/DDBJ databases">
        <authorList>
            <person name="Varghese N."/>
            <person name="Submissions S."/>
        </authorList>
    </citation>
    <scope>NUCLEOTIDE SEQUENCE [LARGE SCALE GENOMIC DNA]</scope>
    <source>
        <strain evidence="8">DSM 11706</strain>
    </source>
</reference>
<dbReference type="PANTHER" id="PTHR12151:SF25">
    <property type="entry name" value="LINALOOL DEHYDRATASE_ISOMERASE DOMAIN-CONTAINING PROTEIN"/>
    <property type="match status" value="1"/>
</dbReference>
<keyword evidence="8" id="KW-1185">Reference proteome</keyword>
<dbReference type="PANTHER" id="PTHR12151">
    <property type="entry name" value="ELECTRON TRANSPORT PROTIN SCO1/SENC FAMILY MEMBER"/>
    <property type="match status" value="1"/>
</dbReference>
<dbReference type="PROSITE" id="PS51352">
    <property type="entry name" value="THIOREDOXIN_2"/>
    <property type="match status" value="1"/>
</dbReference>
<feature type="disulfide bond" description="Redox-active" evidence="4">
    <location>
        <begin position="64"/>
        <end position="68"/>
    </location>
</feature>
<evidence type="ECO:0000313" key="8">
    <source>
        <dbReference type="Proteomes" id="UP000198734"/>
    </source>
</evidence>
<dbReference type="GO" id="GO:0046872">
    <property type="term" value="F:metal ion binding"/>
    <property type="evidence" value="ECO:0007669"/>
    <property type="project" value="UniProtKB-KW"/>
</dbReference>
<dbReference type="InterPro" id="IPR013766">
    <property type="entry name" value="Thioredoxin_domain"/>
</dbReference>
<dbReference type="InterPro" id="IPR003782">
    <property type="entry name" value="SCO1/SenC"/>
</dbReference>